<evidence type="ECO:0000256" key="6">
    <source>
        <dbReference type="ARBA" id="ARBA00023002"/>
    </source>
</evidence>
<keyword evidence="4 7" id="KW-0554">One-carbon metabolism</keyword>
<feature type="domain" description="DHFR" evidence="9">
    <location>
        <begin position="1"/>
        <end position="161"/>
    </location>
</feature>
<dbReference type="OrthoDB" id="9804315at2"/>
<dbReference type="GO" id="GO:0046452">
    <property type="term" value="P:dihydrofolate metabolic process"/>
    <property type="evidence" value="ECO:0007669"/>
    <property type="project" value="TreeGrafter"/>
</dbReference>
<dbReference type="PIRSF" id="PIRSF000194">
    <property type="entry name" value="DHFR"/>
    <property type="match status" value="1"/>
</dbReference>
<dbReference type="EC" id="1.5.1.3" evidence="3 7"/>
<dbReference type="Proteomes" id="UP000184758">
    <property type="component" value="Unassembled WGS sequence"/>
</dbReference>
<evidence type="ECO:0000313" key="11">
    <source>
        <dbReference type="Proteomes" id="UP000184758"/>
    </source>
</evidence>
<dbReference type="GO" id="GO:0050661">
    <property type="term" value="F:NADP binding"/>
    <property type="evidence" value="ECO:0007669"/>
    <property type="project" value="InterPro"/>
</dbReference>
<dbReference type="PANTHER" id="PTHR48069:SF3">
    <property type="entry name" value="DIHYDROFOLATE REDUCTASE"/>
    <property type="match status" value="1"/>
</dbReference>
<evidence type="ECO:0000256" key="1">
    <source>
        <dbReference type="ARBA" id="ARBA00004903"/>
    </source>
</evidence>
<dbReference type="Gene3D" id="3.40.430.10">
    <property type="entry name" value="Dihydrofolate Reductase, subunit A"/>
    <property type="match status" value="1"/>
</dbReference>
<dbReference type="Pfam" id="PF00186">
    <property type="entry name" value="DHFR_1"/>
    <property type="match status" value="1"/>
</dbReference>
<dbReference type="PROSITE" id="PS00075">
    <property type="entry name" value="DHFR_1"/>
    <property type="match status" value="1"/>
</dbReference>
<dbReference type="PROSITE" id="PS51330">
    <property type="entry name" value="DHFR_2"/>
    <property type="match status" value="1"/>
</dbReference>
<dbReference type="InterPro" id="IPR017925">
    <property type="entry name" value="DHFR_CS"/>
</dbReference>
<accession>A0A1N6GWK5</accession>
<dbReference type="InterPro" id="IPR024072">
    <property type="entry name" value="DHFR-like_dom_sf"/>
</dbReference>
<dbReference type="PANTHER" id="PTHR48069">
    <property type="entry name" value="DIHYDROFOLATE REDUCTASE"/>
    <property type="match status" value="1"/>
</dbReference>
<dbReference type="InterPro" id="IPR001796">
    <property type="entry name" value="DHFR_dom"/>
</dbReference>
<evidence type="ECO:0000256" key="5">
    <source>
        <dbReference type="ARBA" id="ARBA00022857"/>
    </source>
</evidence>
<dbReference type="InterPro" id="IPR012259">
    <property type="entry name" value="DHFR"/>
</dbReference>
<evidence type="ECO:0000256" key="8">
    <source>
        <dbReference type="RuleBase" id="RU004474"/>
    </source>
</evidence>
<dbReference type="AlphaFoldDB" id="A0A1N6GWK5"/>
<keyword evidence="6 7" id="KW-0560">Oxidoreductase</keyword>
<keyword evidence="11" id="KW-1185">Reference proteome</keyword>
<dbReference type="RefSeq" id="WP_034548570.1">
    <property type="nucleotide sequence ID" value="NZ_FSRN01000001.1"/>
</dbReference>
<sequence length="164" mass="19159">MIAFLWAQDKNGAIGYQGTLPWYLPNDLKFFKQMTLNNAVVMGRKTFEGMNKRPLPNRINIILTTDRSYQAEGVKVMHSREEVLDFAKEYSGDTFITGGANVFSFFMEDVDVLHRTMIEGEFKGDTFIPEIDWKKWKLVETEEGIVDDRNKYPHVFETYRLNDK</sequence>
<evidence type="ECO:0000259" key="9">
    <source>
        <dbReference type="PROSITE" id="PS51330"/>
    </source>
</evidence>
<comment type="pathway">
    <text evidence="1 7">Cofactor biosynthesis; tetrahydrofolate biosynthesis; 5,6,7,8-tetrahydrofolate from 7,8-dihydrofolate: step 1/1.</text>
</comment>
<comment type="similarity">
    <text evidence="2 7 8">Belongs to the dihydrofolate reductase family.</text>
</comment>
<evidence type="ECO:0000313" key="10">
    <source>
        <dbReference type="EMBL" id="SIO11930.1"/>
    </source>
</evidence>
<dbReference type="GO" id="GO:0046654">
    <property type="term" value="P:tetrahydrofolate biosynthetic process"/>
    <property type="evidence" value="ECO:0007669"/>
    <property type="project" value="UniProtKB-UniPathway"/>
</dbReference>
<evidence type="ECO:0000256" key="7">
    <source>
        <dbReference type="PIRNR" id="PIRNR000194"/>
    </source>
</evidence>
<comment type="catalytic activity">
    <reaction evidence="7">
        <text>(6S)-5,6,7,8-tetrahydrofolate + NADP(+) = 7,8-dihydrofolate + NADPH + H(+)</text>
        <dbReference type="Rhea" id="RHEA:15009"/>
        <dbReference type="ChEBI" id="CHEBI:15378"/>
        <dbReference type="ChEBI" id="CHEBI:57451"/>
        <dbReference type="ChEBI" id="CHEBI:57453"/>
        <dbReference type="ChEBI" id="CHEBI:57783"/>
        <dbReference type="ChEBI" id="CHEBI:58349"/>
        <dbReference type="EC" id="1.5.1.3"/>
    </reaction>
</comment>
<organism evidence="10 11">
    <name type="scientific">Carnobacterium alterfunditum</name>
    <dbReference type="NCBI Taxonomy" id="28230"/>
    <lineage>
        <taxon>Bacteria</taxon>
        <taxon>Bacillati</taxon>
        <taxon>Bacillota</taxon>
        <taxon>Bacilli</taxon>
        <taxon>Lactobacillales</taxon>
        <taxon>Carnobacteriaceae</taxon>
        <taxon>Carnobacterium</taxon>
    </lineage>
</organism>
<evidence type="ECO:0000256" key="3">
    <source>
        <dbReference type="ARBA" id="ARBA00012856"/>
    </source>
</evidence>
<keyword evidence="5 7" id="KW-0521">NADP</keyword>
<dbReference type="SUPFAM" id="SSF53597">
    <property type="entry name" value="Dihydrofolate reductase-like"/>
    <property type="match status" value="1"/>
</dbReference>
<dbReference type="GO" id="GO:0046655">
    <property type="term" value="P:folic acid metabolic process"/>
    <property type="evidence" value="ECO:0007669"/>
    <property type="project" value="TreeGrafter"/>
</dbReference>
<dbReference type="CDD" id="cd00209">
    <property type="entry name" value="DHFR"/>
    <property type="match status" value="1"/>
</dbReference>
<proteinExistence type="inferred from homology"/>
<evidence type="ECO:0000256" key="2">
    <source>
        <dbReference type="ARBA" id="ARBA00009539"/>
    </source>
</evidence>
<dbReference type="STRING" id="28230.SAMN05878443_1474"/>
<comment type="function">
    <text evidence="7">Key enzyme in folate metabolism. Catalyzes an essential reaction for de novo glycine and purine synthesis, and for DNA precursor synthesis.</text>
</comment>
<gene>
    <name evidence="10" type="ORF">SAMN05878443_1474</name>
</gene>
<dbReference type="EMBL" id="FSRN01000001">
    <property type="protein sequence ID" value="SIO11930.1"/>
    <property type="molecule type" value="Genomic_DNA"/>
</dbReference>
<reference evidence="11" key="1">
    <citation type="submission" date="2016-11" db="EMBL/GenBank/DDBJ databases">
        <authorList>
            <person name="Varghese N."/>
            <person name="Submissions S."/>
        </authorList>
    </citation>
    <scope>NUCLEOTIDE SEQUENCE [LARGE SCALE GENOMIC DNA]</scope>
    <source>
        <strain evidence="11">313</strain>
    </source>
</reference>
<dbReference type="UniPathway" id="UPA00077">
    <property type="reaction ID" value="UER00158"/>
</dbReference>
<dbReference type="eggNOG" id="COG0262">
    <property type="taxonomic scope" value="Bacteria"/>
</dbReference>
<dbReference type="PRINTS" id="PR00070">
    <property type="entry name" value="DHFR"/>
</dbReference>
<dbReference type="GO" id="GO:0004146">
    <property type="term" value="F:dihydrofolate reductase activity"/>
    <property type="evidence" value="ECO:0007669"/>
    <property type="project" value="UniProtKB-EC"/>
</dbReference>
<name>A0A1N6GWK5_9LACT</name>
<dbReference type="GO" id="GO:0006730">
    <property type="term" value="P:one-carbon metabolic process"/>
    <property type="evidence" value="ECO:0007669"/>
    <property type="project" value="UniProtKB-KW"/>
</dbReference>
<evidence type="ECO:0000256" key="4">
    <source>
        <dbReference type="ARBA" id="ARBA00022563"/>
    </source>
</evidence>
<protein>
    <recommendedName>
        <fullName evidence="3 7">Dihydrofolate reductase</fullName>
        <ecNumber evidence="3 7">1.5.1.3</ecNumber>
    </recommendedName>
</protein>
<dbReference type="GO" id="GO:0005829">
    <property type="term" value="C:cytosol"/>
    <property type="evidence" value="ECO:0007669"/>
    <property type="project" value="TreeGrafter"/>
</dbReference>